<dbReference type="GO" id="GO:0047493">
    <property type="term" value="F:ceramide cholinephosphotransferase activity"/>
    <property type="evidence" value="ECO:0007669"/>
    <property type="project" value="TreeGrafter"/>
</dbReference>
<name>A0A9J6B2V1_SOLCO</name>
<keyword evidence="12" id="KW-1185">Reference proteome</keyword>
<protein>
    <recommendedName>
        <fullName evidence="10">Sphingomyelin synthase-like domain-containing protein</fullName>
    </recommendedName>
</protein>
<dbReference type="EMBL" id="JACXVP010000001">
    <property type="protein sequence ID" value="KAG5631054.1"/>
    <property type="molecule type" value="Genomic_DNA"/>
</dbReference>
<comment type="similarity">
    <text evidence="2">Belongs to the sphingomyelin synthase family.</text>
</comment>
<dbReference type="Proteomes" id="UP000824120">
    <property type="component" value="Chromosome 1"/>
</dbReference>
<comment type="caution">
    <text evidence="11">The sequence shown here is derived from an EMBL/GenBank/DDBJ whole genome shotgun (WGS) entry which is preliminary data.</text>
</comment>
<dbReference type="GO" id="GO:0005802">
    <property type="term" value="C:trans-Golgi network"/>
    <property type="evidence" value="ECO:0007669"/>
    <property type="project" value="TreeGrafter"/>
</dbReference>
<feature type="domain" description="Sphingomyelin synthase-like" evidence="10">
    <location>
        <begin position="76"/>
        <end position="132"/>
    </location>
</feature>
<keyword evidence="8" id="KW-0472">Membrane</keyword>
<evidence type="ECO:0000313" key="11">
    <source>
        <dbReference type="EMBL" id="KAG5631054.1"/>
    </source>
</evidence>
<evidence type="ECO:0000256" key="4">
    <source>
        <dbReference type="ARBA" id="ARBA00022692"/>
    </source>
</evidence>
<dbReference type="GO" id="GO:0000139">
    <property type="term" value="C:Golgi membrane"/>
    <property type="evidence" value="ECO:0007669"/>
    <property type="project" value="TreeGrafter"/>
</dbReference>
<evidence type="ECO:0000256" key="3">
    <source>
        <dbReference type="ARBA" id="ARBA00022679"/>
    </source>
</evidence>
<evidence type="ECO:0000259" key="10">
    <source>
        <dbReference type="Pfam" id="PF14360"/>
    </source>
</evidence>
<evidence type="ECO:0000256" key="6">
    <source>
        <dbReference type="ARBA" id="ARBA00022989"/>
    </source>
</evidence>
<proteinExistence type="inferred from homology"/>
<evidence type="ECO:0000256" key="8">
    <source>
        <dbReference type="ARBA" id="ARBA00023136"/>
    </source>
</evidence>
<dbReference type="OrthoDB" id="422827at2759"/>
<evidence type="ECO:0000256" key="7">
    <source>
        <dbReference type="ARBA" id="ARBA00023098"/>
    </source>
</evidence>
<dbReference type="InterPro" id="IPR025749">
    <property type="entry name" value="Sphingomyelin_synth-like_dom"/>
</dbReference>
<evidence type="ECO:0000256" key="5">
    <source>
        <dbReference type="ARBA" id="ARBA00022919"/>
    </source>
</evidence>
<gene>
    <name evidence="11" type="ORF">H5410_002771</name>
</gene>
<feature type="region of interest" description="Disordered" evidence="9">
    <location>
        <begin position="154"/>
        <end position="176"/>
    </location>
</feature>
<dbReference type="GO" id="GO:0045140">
    <property type="term" value="F:inositol phosphoceramide synthase activity"/>
    <property type="evidence" value="ECO:0007669"/>
    <property type="project" value="TreeGrafter"/>
</dbReference>
<keyword evidence="7" id="KW-0443">Lipid metabolism</keyword>
<keyword evidence="6" id="KW-1133">Transmembrane helix</keyword>
<feature type="compositionally biased region" description="Basic and acidic residues" evidence="9">
    <location>
        <begin position="154"/>
        <end position="163"/>
    </location>
</feature>
<dbReference type="GO" id="GO:0033188">
    <property type="term" value="F:sphingomyelin synthase activity"/>
    <property type="evidence" value="ECO:0007669"/>
    <property type="project" value="TreeGrafter"/>
</dbReference>
<dbReference type="PANTHER" id="PTHR21290:SF62">
    <property type="entry name" value="PHOSPHATIDYLINOSITOL:CERAMIDE INOSITOLPHOSPHOTRANSFERASE 1-RELATED"/>
    <property type="match status" value="1"/>
</dbReference>
<evidence type="ECO:0000256" key="2">
    <source>
        <dbReference type="ARBA" id="ARBA00005441"/>
    </source>
</evidence>
<keyword evidence="5" id="KW-0746">Sphingolipid metabolism</keyword>
<dbReference type="GO" id="GO:0046513">
    <property type="term" value="P:ceramide biosynthetic process"/>
    <property type="evidence" value="ECO:0007669"/>
    <property type="project" value="TreeGrafter"/>
</dbReference>
<keyword evidence="4" id="KW-0812">Transmembrane</keyword>
<dbReference type="Pfam" id="PF14360">
    <property type="entry name" value="PAP2_C"/>
    <property type="match status" value="1"/>
</dbReference>
<dbReference type="InterPro" id="IPR045221">
    <property type="entry name" value="Sphingomyelin_synth-like"/>
</dbReference>
<evidence type="ECO:0000256" key="9">
    <source>
        <dbReference type="SAM" id="MobiDB-lite"/>
    </source>
</evidence>
<accession>A0A9J6B2V1</accession>
<keyword evidence="3" id="KW-0808">Transferase</keyword>
<comment type="subcellular location">
    <subcellularLocation>
        <location evidence="1">Membrane</location>
        <topology evidence="1">Multi-pass membrane protein</topology>
    </subcellularLocation>
</comment>
<dbReference type="PANTHER" id="PTHR21290">
    <property type="entry name" value="SPHINGOMYELIN SYNTHETASE"/>
    <property type="match status" value="1"/>
</dbReference>
<sequence>MMFLLRTIELCPIWLLQLCVSKNVVLYLTSFLYLQGCQFLRIITFYSTQLSSLNYHCHQGSKLATLPPVDNILQSIVIVFARTYQKYGTRRFMEQRAWLAVIAQSFLIIASRKHYIVDVVVAWLVINSKFIFRRNISSKLPDCTSALLLPGTKDSKSNEENHKLLNGNSGDPAKYV</sequence>
<dbReference type="GO" id="GO:0005789">
    <property type="term" value="C:endoplasmic reticulum membrane"/>
    <property type="evidence" value="ECO:0007669"/>
    <property type="project" value="TreeGrafter"/>
</dbReference>
<evidence type="ECO:0000256" key="1">
    <source>
        <dbReference type="ARBA" id="ARBA00004141"/>
    </source>
</evidence>
<dbReference type="AlphaFoldDB" id="A0A9J6B2V1"/>
<organism evidence="11 12">
    <name type="scientific">Solanum commersonii</name>
    <name type="common">Commerson's wild potato</name>
    <name type="synonym">Commerson's nightshade</name>
    <dbReference type="NCBI Taxonomy" id="4109"/>
    <lineage>
        <taxon>Eukaryota</taxon>
        <taxon>Viridiplantae</taxon>
        <taxon>Streptophyta</taxon>
        <taxon>Embryophyta</taxon>
        <taxon>Tracheophyta</taxon>
        <taxon>Spermatophyta</taxon>
        <taxon>Magnoliopsida</taxon>
        <taxon>eudicotyledons</taxon>
        <taxon>Gunneridae</taxon>
        <taxon>Pentapetalae</taxon>
        <taxon>asterids</taxon>
        <taxon>lamiids</taxon>
        <taxon>Solanales</taxon>
        <taxon>Solanaceae</taxon>
        <taxon>Solanoideae</taxon>
        <taxon>Solaneae</taxon>
        <taxon>Solanum</taxon>
    </lineage>
</organism>
<evidence type="ECO:0000313" key="12">
    <source>
        <dbReference type="Proteomes" id="UP000824120"/>
    </source>
</evidence>
<reference evidence="11 12" key="1">
    <citation type="submission" date="2020-09" db="EMBL/GenBank/DDBJ databases">
        <title>De no assembly of potato wild relative species, Solanum commersonii.</title>
        <authorList>
            <person name="Cho K."/>
        </authorList>
    </citation>
    <scope>NUCLEOTIDE SEQUENCE [LARGE SCALE GENOMIC DNA]</scope>
    <source>
        <strain evidence="11">LZ3.2</strain>
        <tissue evidence="11">Leaf</tissue>
    </source>
</reference>
<dbReference type="GO" id="GO:0005886">
    <property type="term" value="C:plasma membrane"/>
    <property type="evidence" value="ECO:0007669"/>
    <property type="project" value="TreeGrafter"/>
</dbReference>